<organism evidence="1 2">
    <name type="scientific">Trifolium medium</name>
    <dbReference type="NCBI Taxonomy" id="97028"/>
    <lineage>
        <taxon>Eukaryota</taxon>
        <taxon>Viridiplantae</taxon>
        <taxon>Streptophyta</taxon>
        <taxon>Embryophyta</taxon>
        <taxon>Tracheophyta</taxon>
        <taxon>Spermatophyta</taxon>
        <taxon>Magnoliopsida</taxon>
        <taxon>eudicotyledons</taxon>
        <taxon>Gunneridae</taxon>
        <taxon>Pentapetalae</taxon>
        <taxon>rosids</taxon>
        <taxon>fabids</taxon>
        <taxon>Fabales</taxon>
        <taxon>Fabaceae</taxon>
        <taxon>Papilionoideae</taxon>
        <taxon>50 kb inversion clade</taxon>
        <taxon>NPAAA clade</taxon>
        <taxon>Hologalegina</taxon>
        <taxon>IRL clade</taxon>
        <taxon>Trifolieae</taxon>
        <taxon>Trifolium</taxon>
    </lineage>
</organism>
<evidence type="ECO:0000313" key="2">
    <source>
        <dbReference type="Proteomes" id="UP000265520"/>
    </source>
</evidence>
<evidence type="ECO:0000313" key="1">
    <source>
        <dbReference type="EMBL" id="MCI58255.1"/>
    </source>
</evidence>
<dbReference type="Pfam" id="PF08284">
    <property type="entry name" value="RVP_2"/>
    <property type="match status" value="1"/>
</dbReference>
<dbReference type="EMBL" id="LXQA010543153">
    <property type="protein sequence ID" value="MCI58255.1"/>
    <property type="molecule type" value="Genomic_DNA"/>
</dbReference>
<protein>
    <submittedName>
        <fullName evidence="1">Cellular nucleic acid-binding protein</fullName>
    </submittedName>
</protein>
<reference evidence="1 2" key="1">
    <citation type="journal article" date="2018" name="Front. Plant Sci.">
        <title>Red Clover (Trifolium pratense) and Zigzag Clover (T. medium) - A Picture of Genomic Similarities and Differences.</title>
        <authorList>
            <person name="Dluhosova J."/>
            <person name="Istvanek J."/>
            <person name="Nedelnik J."/>
            <person name="Repkova J."/>
        </authorList>
    </citation>
    <scope>NUCLEOTIDE SEQUENCE [LARGE SCALE GENOMIC DNA]</scope>
    <source>
        <strain evidence="2">cv. 10/8</strain>
        <tissue evidence="1">Leaf</tissue>
    </source>
</reference>
<dbReference type="Proteomes" id="UP000265520">
    <property type="component" value="Unassembled WGS sequence"/>
</dbReference>
<comment type="caution">
    <text evidence="1">The sequence shown here is derived from an EMBL/GenBank/DDBJ whole genome shotgun (WGS) entry which is preliminary data.</text>
</comment>
<name>A0A392TE85_9FABA</name>
<feature type="non-terminal residue" evidence="1">
    <location>
        <position position="79"/>
    </location>
</feature>
<keyword evidence="2" id="KW-1185">Reference proteome</keyword>
<sequence length="79" mass="8896">MCIPLSGIDVIFGINWLIFNQVHINCCAKTVVFPKLEEESQLLSTKQVKESVKEQVELFAVFASLKLESKVKVEELSVV</sequence>
<proteinExistence type="predicted"/>
<accession>A0A392TE85</accession>
<dbReference type="AlphaFoldDB" id="A0A392TE85"/>